<reference evidence="3" key="1">
    <citation type="journal article" date="2007" name="Nature">
        <title>The grapevine genome sequence suggests ancestral hexaploidization in major angiosperm phyla.</title>
        <authorList>
            <consortium name="The French-Italian Public Consortium for Grapevine Genome Characterization."/>
            <person name="Jaillon O."/>
            <person name="Aury J.-M."/>
            <person name="Noel B."/>
            <person name="Policriti A."/>
            <person name="Clepet C."/>
            <person name="Casagrande A."/>
            <person name="Choisne N."/>
            <person name="Aubourg S."/>
            <person name="Vitulo N."/>
            <person name="Jubin C."/>
            <person name="Vezzi A."/>
            <person name="Legeai F."/>
            <person name="Hugueney P."/>
            <person name="Dasilva C."/>
            <person name="Horner D."/>
            <person name="Mica E."/>
            <person name="Jublot D."/>
            <person name="Poulain J."/>
            <person name="Bruyere C."/>
            <person name="Billault A."/>
            <person name="Segurens B."/>
            <person name="Gouyvenoux M."/>
            <person name="Ugarte E."/>
            <person name="Cattonaro F."/>
            <person name="Anthouard V."/>
            <person name="Vico V."/>
            <person name="Del Fabbro C."/>
            <person name="Alaux M."/>
            <person name="Di Gaspero G."/>
            <person name="Dumas V."/>
            <person name="Felice N."/>
            <person name="Paillard S."/>
            <person name="Juman I."/>
            <person name="Moroldo M."/>
            <person name="Scalabrin S."/>
            <person name="Canaguier A."/>
            <person name="Le Clainche I."/>
            <person name="Malacrida G."/>
            <person name="Durand E."/>
            <person name="Pesole G."/>
            <person name="Laucou V."/>
            <person name="Chatelet P."/>
            <person name="Merdinoglu D."/>
            <person name="Delledonne M."/>
            <person name="Pezzotti M."/>
            <person name="Lecharny A."/>
            <person name="Scarpelli C."/>
            <person name="Artiguenave F."/>
            <person name="Pe M.E."/>
            <person name="Valle G."/>
            <person name="Morgante M."/>
            <person name="Caboche M."/>
            <person name="Adam-Blondon A.-F."/>
            <person name="Weissenbach J."/>
            <person name="Quetier F."/>
            <person name="Wincker P."/>
        </authorList>
    </citation>
    <scope>NUCLEOTIDE SEQUENCE [LARGE SCALE GENOMIC DNA]</scope>
    <source>
        <strain evidence="3">cv. Pinot noir / PN40024</strain>
    </source>
</reference>
<accession>D7STB1</accession>
<sequence>MRSDPTQALDSIFQQWGISASKKWNTSGEPCAGAAIDSSEINNPGIKCDCSNDNASTCHITQLKVCALDVVGVIPDELWNLTFLTILYLAQNYLTGPLSASIGNLRMMQNMSVGLNALSGELPKELDSLLIYDFFLLGQATSLVLCHLSLGIW</sequence>
<evidence type="ECO:0000256" key="1">
    <source>
        <dbReference type="ARBA" id="ARBA00004479"/>
    </source>
</evidence>
<evidence type="ECO:0008006" key="4">
    <source>
        <dbReference type="Google" id="ProtNLM"/>
    </source>
</evidence>
<dbReference type="OMA" id="CLVEISH"/>
<dbReference type="InParanoid" id="D7STB1"/>
<gene>
    <name evidence="2" type="ordered locus">VIT_12s0055g00680</name>
</gene>
<evidence type="ECO:0000313" key="3">
    <source>
        <dbReference type="Proteomes" id="UP000009183"/>
    </source>
</evidence>
<dbReference type="GO" id="GO:0016020">
    <property type="term" value="C:membrane"/>
    <property type="evidence" value="ECO:0007669"/>
    <property type="project" value="UniProtKB-SubCell"/>
</dbReference>
<dbReference type="EMBL" id="FN595228">
    <property type="protein sequence ID" value="CBI20025.3"/>
    <property type="molecule type" value="Genomic_DNA"/>
</dbReference>
<dbReference type="Gene3D" id="3.80.10.10">
    <property type="entry name" value="Ribonuclease Inhibitor"/>
    <property type="match status" value="1"/>
</dbReference>
<dbReference type="PaxDb" id="29760-VIT_12s0055g00680.t01"/>
<dbReference type="HOGENOM" id="CLU_1716552_0_0_1"/>
<dbReference type="SUPFAM" id="SSF52058">
    <property type="entry name" value="L domain-like"/>
    <property type="match status" value="1"/>
</dbReference>
<dbReference type="eggNOG" id="ENOG502QUW9">
    <property type="taxonomic scope" value="Eukaryota"/>
</dbReference>
<proteinExistence type="predicted"/>
<evidence type="ECO:0000313" key="2">
    <source>
        <dbReference type="EMBL" id="CBI20025.3"/>
    </source>
</evidence>
<dbReference type="InterPro" id="IPR051824">
    <property type="entry name" value="LRR_Rcpt-Like_S/T_Kinase"/>
</dbReference>
<organism evidence="2 3">
    <name type="scientific">Vitis vinifera</name>
    <name type="common">Grape</name>
    <dbReference type="NCBI Taxonomy" id="29760"/>
    <lineage>
        <taxon>Eukaryota</taxon>
        <taxon>Viridiplantae</taxon>
        <taxon>Streptophyta</taxon>
        <taxon>Embryophyta</taxon>
        <taxon>Tracheophyta</taxon>
        <taxon>Spermatophyta</taxon>
        <taxon>Magnoliopsida</taxon>
        <taxon>eudicotyledons</taxon>
        <taxon>Gunneridae</taxon>
        <taxon>Pentapetalae</taxon>
        <taxon>rosids</taxon>
        <taxon>Vitales</taxon>
        <taxon>Vitaceae</taxon>
        <taxon>Viteae</taxon>
        <taxon>Vitis</taxon>
    </lineage>
</organism>
<dbReference type="AlphaFoldDB" id="D7STB1"/>
<comment type="subcellular location">
    <subcellularLocation>
        <location evidence="1">Membrane</location>
        <topology evidence="1">Single-pass type I membrane protein</topology>
    </subcellularLocation>
</comment>
<keyword evidence="3" id="KW-1185">Reference proteome</keyword>
<dbReference type="PANTHER" id="PTHR48006:SF62">
    <property type="entry name" value="LEUCINE-RICH REPEAT TRANSMEMBRANE PROTEIN KINASE"/>
    <property type="match status" value="1"/>
</dbReference>
<name>D7STB1_VITVI</name>
<protein>
    <recommendedName>
        <fullName evidence="4">LRR receptor-like serine/threonine-protein kinase</fullName>
    </recommendedName>
</protein>
<dbReference type="Proteomes" id="UP000009183">
    <property type="component" value="Chromosome 12"/>
</dbReference>
<dbReference type="PANTHER" id="PTHR48006">
    <property type="entry name" value="LEUCINE-RICH REPEAT-CONTAINING PROTEIN DDB_G0281931-RELATED"/>
    <property type="match status" value="1"/>
</dbReference>
<dbReference type="InterPro" id="IPR032675">
    <property type="entry name" value="LRR_dom_sf"/>
</dbReference>